<dbReference type="Gene3D" id="3.40.30.10">
    <property type="entry name" value="Glutaredoxin"/>
    <property type="match status" value="1"/>
</dbReference>
<sequence length="205" mass="23335">MKLYDTQQAPNPRRARMFMAEKGIDLDSIEMVQLDLAAGDNLGDDYRRRNPMGTVPTLELDDGLCLGDSMAISRYFEELHPEPPLLGRDARDRAVVEMWNRRMELNLLFPVAMAFRNITGHFKDRERCSAEFGEISFERATAMFDFMDRHLAQHSHVAGEAFTVADITAVCAVDFARVIKLRIGDERPHLARWHAAVSERPSARA</sequence>
<dbReference type="Proteomes" id="UP000283993">
    <property type="component" value="Unassembled WGS sequence"/>
</dbReference>
<feature type="domain" description="GST C-terminal" evidence="3">
    <location>
        <begin position="89"/>
        <end position="205"/>
    </location>
</feature>
<protein>
    <submittedName>
        <fullName evidence="4">Glutathione S-transferase</fullName>
    </submittedName>
</protein>
<comment type="caution">
    <text evidence="4">The sequence shown here is derived from an EMBL/GenBank/DDBJ whole genome shotgun (WGS) entry which is preliminary data.</text>
</comment>
<name>A0A423PEN5_9GAMM</name>
<dbReference type="RefSeq" id="WP_123632385.1">
    <property type="nucleotide sequence ID" value="NZ_AYKH01000044.1"/>
</dbReference>
<feature type="domain" description="GST N-terminal" evidence="2">
    <location>
        <begin position="1"/>
        <end position="84"/>
    </location>
</feature>
<dbReference type="GO" id="GO:0006749">
    <property type="term" value="P:glutathione metabolic process"/>
    <property type="evidence" value="ECO:0007669"/>
    <property type="project" value="TreeGrafter"/>
</dbReference>
<accession>A0A423PEN5</accession>
<reference evidence="4 5" key="1">
    <citation type="submission" date="2013-10" db="EMBL/GenBank/DDBJ databases">
        <title>Salinisphaera orenii MK-B5 Genome Sequencing.</title>
        <authorList>
            <person name="Lai Q."/>
            <person name="Li C."/>
            <person name="Shao Z."/>
        </authorList>
    </citation>
    <scope>NUCLEOTIDE SEQUENCE [LARGE SCALE GENOMIC DNA]</scope>
    <source>
        <strain evidence="4 5">MK-B5</strain>
    </source>
</reference>
<dbReference type="GO" id="GO:0004364">
    <property type="term" value="F:glutathione transferase activity"/>
    <property type="evidence" value="ECO:0007669"/>
    <property type="project" value="TreeGrafter"/>
</dbReference>
<dbReference type="Pfam" id="PF13409">
    <property type="entry name" value="GST_N_2"/>
    <property type="match status" value="1"/>
</dbReference>
<dbReference type="SUPFAM" id="SSF47616">
    <property type="entry name" value="GST C-terminal domain-like"/>
    <property type="match status" value="1"/>
</dbReference>
<dbReference type="InterPro" id="IPR040079">
    <property type="entry name" value="Glutathione_S-Trfase"/>
</dbReference>
<gene>
    <name evidence="4" type="ORF">SAOR_16490</name>
</gene>
<dbReference type="InterPro" id="IPR034345">
    <property type="entry name" value="Gtt2-like_N"/>
</dbReference>
<evidence type="ECO:0000259" key="3">
    <source>
        <dbReference type="PROSITE" id="PS50405"/>
    </source>
</evidence>
<dbReference type="Gene3D" id="1.20.1050.10">
    <property type="match status" value="1"/>
</dbReference>
<keyword evidence="5" id="KW-1185">Reference proteome</keyword>
<dbReference type="SFLD" id="SFLDS00019">
    <property type="entry name" value="Glutathione_Transferase_(cytos"/>
    <property type="match status" value="1"/>
</dbReference>
<dbReference type="InterPro" id="IPR010987">
    <property type="entry name" value="Glutathione-S-Trfase_C-like"/>
</dbReference>
<organism evidence="4 5">
    <name type="scientific">Salinisphaera orenii MK-B5</name>
    <dbReference type="NCBI Taxonomy" id="856730"/>
    <lineage>
        <taxon>Bacteria</taxon>
        <taxon>Pseudomonadati</taxon>
        <taxon>Pseudomonadota</taxon>
        <taxon>Gammaproteobacteria</taxon>
        <taxon>Salinisphaerales</taxon>
        <taxon>Salinisphaeraceae</taxon>
        <taxon>Salinisphaera</taxon>
    </lineage>
</organism>
<dbReference type="CDD" id="cd03051">
    <property type="entry name" value="GST_N_GTT2_like"/>
    <property type="match status" value="1"/>
</dbReference>
<evidence type="ECO:0000259" key="2">
    <source>
        <dbReference type="PROSITE" id="PS50404"/>
    </source>
</evidence>
<proteinExistence type="predicted"/>
<dbReference type="PANTHER" id="PTHR43969">
    <property type="entry name" value="GLUTATHIONE S TRANSFERASE D10, ISOFORM A-RELATED"/>
    <property type="match status" value="1"/>
</dbReference>
<dbReference type="SFLD" id="SFLDG00358">
    <property type="entry name" value="Main_(cytGST)"/>
    <property type="match status" value="1"/>
</dbReference>
<dbReference type="PANTHER" id="PTHR43969:SF9">
    <property type="entry name" value="GLUTATHIONE S TRANSFERASE D10, ISOFORM A-RELATED"/>
    <property type="match status" value="1"/>
</dbReference>
<dbReference type="InterPro" id="IPR004045">
    <property type="entry name" value="Glutathione_S-Trfase_N"/>
</dbReference>
<comment type="subunit">
    <text evidence="1">Homodimer.</text>
</comment>
<evidence type="ECO:0000313" key="4">
    <source>
        <dbReference type="EMBL" id="ROO24026.1"/>
    </source>
</evidence>
<dbReference type="AlphaFoldDB" id="A0A423PEN5"/>
<dbReference type="InterPro" id="IPR036282">
    <property type="entry name" value="Glutathione-S-Trfase_C_sf"/>
</dbReference>
<dbReference type="SUPFAM" id="SSF52833">
    <property type="entry name" value="Thioredoxin-like"/>
    <property type="match status" value="1"/>
</dbReference>
<dbReference type="InterPro" id="IPR036249">
    <property type="entry name" value="Thioredoxin-like_sf"/>
</dbReference>
<dbReference type="EMBL" id="AYKH01000044">
    <property type="protein sequence ID" value="ROO24026.1"/>
    <property type="molecule type" value="Genomic_DNA"/>
</dbReference>
<dbReference type="PROSITE" id="PS50405">
    <property type="entry name" value="GST_CTER"/>
    <property type="match status" value="1"/>
</dbReference>
<evidence type="ECO:0000313" key="5">
    <source>
        <dbReference type="Proteomes" id="UP000283993"/>
    </source>
</evidence>
<dbReference type="PROSITE" id="PS50404">
    <property type="entry name" value="GST_NTER"/>
    <property type="match status" value="1"/>
</dbReference>
<dbReference type="InterPro" id="IPR004046">
    <property type="entry name" value="GST_C"/>
</dbReference>
<evidence type="ECO:0000256" key="1">
    <source>
        <dbReference type="ARBA" id="ARBA00011738"/>
    </source>
</evidence>
<keyword evidence="4" id="KW-0808">Transferase</keyword>
<dbReference type="Pfam" id="PF00043">
    <property type="entry name" value="GST_C"/>
    <property type="match status" value="1"/>
</dbReference>